<evidence type="ECO:0000256" key="3">
    <source>
        <dbReference type="SAM" id="Phobius"/>
    </source>
</evidence>
<keyword evidence="3" id="KW-0472">Membrane</keyword>
<protein>
    <recommendedName>
        <fullName evidence="4">5'-Nucleotidase C-terminal domain-containing protein</fullName>
    </recommendedName>
</protein>
<feature type="domain" description="5'-Nucleotidase C-terminal" evidence="4">
    <location>
        <begin position="267"/>
        <end position="404"/>
    </location>
</feature>
<dbReference type="Pfam" id="PF02872">
    <property type="entry name" value="5_nucleotid_C"/>
    <property type="match status" value="1"/>
</dbReference>
<accession>A0A813FWH0</accession>
<dbReference type="OrthoDB" id="10252235at2759"/>
<gene>
    <name evidence="5" type="ORF">PGLA1383_LOCUS32695</name>
</gene>
<evidence type="ECO:0000313" key="6">
    <source>
        <dbReference type="Proteomes" id="UP000654075"/>
    </source>
</evidence>
<name>A0A813FWH0_POLGL</name>
<dbReference type="PRINTS" id="PR01607">
    <property type="entry name" value="APYRASEFAMLY"/>
</dbReference>
<keyword evidence="2" id="KW-0547">Nucleotide-binding</keyword>
<dbReference type="InterPro" id="IPR006179">
    <property type="entry name" value="5_nucleotidase/apyrase"/>
</dbReference>
<reference evidence="5" key="1">
    <citation type="submission" date="2021-02" db="EMBL/GenBank/DDBJ databases">
        <authorList>
            <person name="Dougan E. K."/>
            <person name="Rhodes N."/>
            <person name="Thang M."/>
            <person name="Chan C."/>
        </authorList>
    </citation>
    <scope>NUCLEOTIDE SEQUENCE</scope>
</reference>
<dbReference type="Gene3D" id="3.60.21.10">
    <property type="match status" value="1"/>
</dbReference>
<dbReference type="InterPro" id="IPR008334">
    <property type="entry name" value="5'-Nucleotdase_C"/>
</dbReference>
<dbReference type="GO" id="GO:0016787">
    <property type="term" value="F:hydrolase activity"/>
    <property type="evidence" value="ECO:0007669"/>
    <property type="project" value="UniProtKB-KW"/>
</dbReference>
<dbReference type="Gene3D" id="3.90.780.10">
    <property type="entry name" value="5'-Nucleotidase, C-terminal domain"/>
    <property type="match status" value="1"/>
</dbReference>
<feature type="transmembrane region" description="Helical" evidence="3">
    <location>
        <begin position="61"/>
        <end position="81"/>
    </location>
</feature>
<dbReference type="InterPro" id="IPR029052">
    <property type="entry name" value="Metallo-depent_PP-like"/>
</dbReference>
<dbReference type="GO" id="GO:0000166">
    <property type="term" value="F:nucleotide binding"/>
    <property type="evidence" value="ECO:0007669"/>
    <property type="project" value="UniProtKB-KW"/>
</dbReference>
<dbReference type="EMBL" id="CAJNNV010025539">
    <property type="protein sequence ID" value="CAE8614980.1"/>
    <property type="molecule type" value="Genomic_DNA"/>
</dbReference>
<keyword evidence="3" id="KW-1133">Transmembrane helix</keyword>
<evidence type="ECO:0000256" key="1">
    <source>
        <dbReference type="ARBA" id="ARBA00006654"/>
    </source>
</evidence>
<dbReference type="PANTHER" id="PTHR11575">
    <property type="entry name" value="5'-NUCLEOTIDASE-RELATED"/>
    <property type="match status" value="1"/>
</dbReference>
<dbReference type="Proteomes" id="UP000654075">
    <property type="component" value="Unassembled WGS sequence"/>
</dbReference>
<evidence type="ECO:0000313" key="5">
    <source>
        <dbReference type="EMBL" id="CAE8614980.1"/>
    </source>
</evidence>
<evidence type="ECO:0000259" key="4">
    <source>
        <dbReference type="Pfam" id="PF02872"/>
    </source>
</evidence>
<dbReference type="GO" id="GO:0009166">
    <property type="term" value="P:nucleotide catabolic process"/>
    <property type="evidence" value="ECO:0007669"/>
    <property type="project" value="InterPro"/>
</dbReference>
<sequence>MLSPAPPALLRPVPLALLGVVSLVLLSWLVSLPIHRVRLKRDHRAEYIGPLQVWVEVLTRYPLCILLLGILVPVSLSFLGVRASGFTVDVDLDFAGYLAAELPSRFIQDAAEEASKLQRAKVGSRRRRSSEWGSWRFPQASLPEEEKGCNVVVALTHQFSELDCQLSQKLGDSIDLILGGHDHSTELTTVCGHAPYAKADSDLKTQWIMTLWLADDGSVDTVDGRLVSLTDSDPFDPAVHAKVIEWEGKGEKEMGQVAGCSSVELDCRSSQVRQGETSLGNFFADAVKMVHHTDVVLLNTGCMRGGVVFPAGSLRRRDVFAWNPFRSTIVKIYASGREIQDYIEQELECYQHVCGNFPAIAGLNYSFDPSASPGHRLKELLHPDGAPVSDTHNFTVALTDYQLATSRLKHNALYNMVTLNDAVPLVEVVLISAGCAAVPFAIWVHGNLSQLKLVSRSPSRFKSRNPPFPMQGCHHGALRGLIFPARLSF</sequence>
<dbReference type="SUPFAM" id="SSF56300">
    <property type="entry name" value="Metallo-dependent phosphatases"/>
    <property type="match status" value="1"/>
</dbReference>
<dbReference type="SUPFAM" id="SSF55816">
    <property type="entry name" value="5'-nucleotidase (syn. UDP-sugar hydrolase), C-terminal domain"/>
    <property type="match status" value="1"/>
</dbReference>
<keyword evidence="3" id="KW-0812">Transmembrane</keyword>
<proteinExistence type="inferred from homology"/>
<comment type="caution">
    <text evidence="5">The sequence shown here is derived from an EMBL/GenBank/DDBJ whole genome shotgun (WGS) entry which is preliminary data.</text>
</comment>
<feature type="transmembrane region" description="Helical" evidence="3">
    <location>
        <begin position="12"/>
        <end position="34"/>
    </location>
</feature>
<keyword evidence="6" id="KW-1185">Reference proteome</keyword>
<dbReference type="AlphaFoldDB" id="A0A813FWH0"/>
<dbReference type="PANTHER" id="PTHR11575:SF48">
    <property type="entry name" value="5'-NUCLEOTIDASE"/>
    <property type="match status" value="1"/>
</dbReference>
<organism evidence="5 6">
    <name type="scientific">Polarella glacialis</name>
    <name type="common">Dinoflagellate</name>
    <dbReference type="NCBI Taxonomy" id="89957"/>
    <lineage>
        <taxon>Eukaryota</taxon>
        <taxon>Sar</taxon>
        <taxon>Alveolata</taxon>
        <taxon>Dinophyceae</taxon>
        <taxon>Suessiales</taxon>
        <taxon>Suessiaceae</taxon>
        <taxon>Polarella</taxon>
    </lineage>
</organism>
<evidence type="ECO:0000256" key="2">
    <source>
        <dbReference type="RuleBase" id="RU362119"/>
    </source>
</evidence>
<comment type="similarity">
    <text evidence="1 2">Belongs to the 5'-nucleotidase family.</text>
</comment>
<keyword evidence="2" id="KW-0378">Hydrolase</keyword>
<dbReference type="InterPro" id="IPR036907">
    <property type="entry name" value="5'-Nucleotdase_C_sf"/>
</dbReference>